<proteinExistence type="predicted"/>
<gene>
    <name evidence="1" type="ORF">ACJMK2_043136</name>
</gene>
<name>A0ABD3VXD5_SINWO</name>
<dbReference type="Gene3D" id="3.60.10.10">
    <property type="entry name" value="Endonuclease/exonuclease/phosphatase"/>
    <property type="match status" value="1"/>
</dbReference>
<keyword evidence="2" id="KW-1185">Reference proteome</keyword>
<comment type="caution">
    <text evidence="1">The sequence shown here is derived from an EMBL/GenBank/DDBJ whole genome shotgun (WGS) entry which is preliminary data.</text>
</comment>
<protein>
    <recommendedName>
        <fullName evidence="3">Craniofacial development protein 2</fullName>
    </recommendedName>
</protein>
<dbReference type="AlphaFoldDB" id="A0ABD3VXD5"/>
<dbReference type="Proteomes" id="UP001634394">
    <property type="component" value="Unassembled WGS sequence"/>
</dbReference>
<dbReference type="InterPro" id="IPR036691">
    <property type="entry name" value="Endo/exonu/phosph_ase_sf"/>
</dbReference>
<dbReference type="EMBL" id="JBJQND010000009">
    <property type="protein sequence ID" value="KAL3865781.1"/>
    <property type="molecule type" value="Genomic_DNA"/>
</dbReference>
<evidence type="ECO:0000313" key="2">
    <source>
        <dbReference type="Proteomes" id="UP001634394"/>
    </source>
</evidence>
<dbReference type="SUPFAM" id="SSF56219">
    <property type="entry name" value="DNase I-like"/>
    <property type="match status" value="1"/>
</dbReference>
<evidence type="ECO:0000313" key="1">
    <source>
        <dbReference type="EMBL" id="KAL3865781.1"/>
    </source>
</evidence>
<evidence type="ECO:0008006" key="3">
    <source>
        <dbReference type="Google" id="ProtNLM"/>
    </source>
</evidence>
<reference evidence="1 2" key="1">
    <citation type="submission" date="2024-11" db="EMBL/GenBank/DDBJ databases">
        <title>Chromosome-level genome assembly of the freshwater bivalve Anodonta woodiana.</title>
        <authorList>
            <person name="Chen X."/>
        </authorList>
    </citation>
    <scope>NUCLEOTIDE SEQUENCE [LARGE SCALE GENOMIC DNA]</scope>
    <source>
        <strain evidence="1">MN2024</strain>
        <tissue evidence="1">Gills</tissue>
    </source>
</reference>
<accession>A0ABD3VXD5</accession>
<organism evidence="1 2">
    <name type="scientific">Sinanodonta woodiana</name>
    <name type="common">Chinese pond mussel</name>
    <name type="synonym">Anodonta woodiana</name>
    <dbReference type="NCBI Taxonomy" id="1069815"/>
    <lineage>
        <taxon>Eukaryota</taxon>
        <taxon>Metazoa</taxon>
        <taxon>Spiralia</taxon>
        <taxon>Lophotrochozoa</taxon>
        <taxon>Mollusca</taxon>
        <taxon>Bivalvia</taxon>
        <taxon>Autobranchia</taxon>
        <taxon>Heteroconchia</taxon>
        <taxon>Palaeoheterodonta</taxon>
        <taxon>Unionida</taxon>
        <taxon>Unionoidea</taxon>
        <taxon>Unionidae</taxon>
        <taxon>Unioninae</taxon>
        <taxon>Sinanodonta</taxon>
    </lineage>
</organism>
<sequence length="136" mass="15447">MGVTEARWIGTGKQKLSSGEVIIWSGRKDNVHREGVAIIISKNKANTILQWKPINERLLYVMMNSKYAKLSVVAAYAPTDDAEEEDKDTFYYALQTVLEDIHRHDVLLLLGDFNARVGCNNKEIEDHGASWNMHDD</sequence>